<dbReference type="SUPFAM" id="SSF47413">
    <property type="entry name" value="lambda repressor-like DNA-binding domains"/>
    <property type="match status" value="1"/>
</dbReference>
<dbReference type="CDD" id="cd00093">
    <property type="entry name" value="HTH_XRE"/>
    <property type="match status" value="1"/>
</dbReference>
<dbReference type="PROSITE" id="PS50943">
    <property type="entry name" value="HTH_CROC1"/>
    <property type="match status" value="1"/>
</dbReference>
<dbReference type="Pfam" id="PF13560">
    <property type="entry name" value="HTH_31"/>
    <property type="match status" value="1"/>
</dbReference>
<proteinExistence type="predicted"/>
<feature type="domain" description="HTH cro/C1-type" evidence="1">
    <location>
        <begin position="17"/>
        <end position="70"/>
    </location>
</feature>
<evidence type="ECO:0000313" key="2">
    <source>
        <dbReference type="EMBL" id="GAA0399008.1"/>
    </source>
</evidence>
<evidence type="ECO:0000259" key="1">
    <source>
        <dbReference type="PROSITE" id="PS50943"/>
    </source>
</evidence>
<dbReference type="InterPro" id="IPR043917">
    <property type="entry name" value="DUF5753"/>
</dbReference>
<reference evidence="2 3" key="1">
    <citation type="journal article" date="2019" name="Int. J. Syst. Evol. Microbiol.">
        <title>The Global Catalogue of Microorganisms (GCM) 10K type strain sequencing project: providing services to taxonomists for standard genome sequencing and annotation.</title>
        <authorList>
            <consortium name="The Broad Institute Genomics Platform"/>
            <consortium name="The Broad Institute Genome Sequencing Center for Infectious Disease"/>
            <person name="Wu L."/>
            <person name="Ma J."/>
        </authorList>
    </citation>
    <scope>NUCLEOTIDE SEQUENCE [LARGE SCALE GENOMIC DNA]</scope>
    <source>
        <strain evidence="2 3">JCM 4788</strain>
    </source>
</reference>
<gene>
    <name evidence="2" type="ORF">GCM10010357_20130</name>
</gene>
<accession>A0ABN0YKY0</accession>
<keyword evidence="3" id="KW-1185">Reference proteome</keyword>
<dbReference type="EMBL" id="BAAABX010000019">
    <property type="protein sequence ID" value="GAA0399008.1"/>
    <property type="molecule type" value="Genomic_DNA"/>
</dbReference>
<dbReference type="Pfam" id="PF19054">
    <property type="entry name" value="DUF5753"/>
    <property type="match status" value="1"/>
</dbReference>
<comment type="caution">
    <text evidence="2">The sequence shown here is derived from an EMBL/GenBank/DDBJ whole genome shotgun (WGS) entry which is preliminary data.</text>
</comment>
<dbReference type="RefSeq" id="WP_344022229.1">
    <property type="nucleotide sequence ID" value="NZ_BAAABX010000019.1"/>
</dbReference>
<evidence type="ECO:0000313" key="3">
    <source>
        <dbReference type="Proteomes" id="UP001500879"/>
    </source>
</evidence>
<dbReference type="InterPro" id="IPR001387">
    <property type="entry name" value="Cro/C1-type_HTH"/>
</dbReference>
<organism evidence="2 3">
    <name type="scientific">Streptomyces luteireticuli</name>
    <dbReference type="NCBI Taxonomy" id="173858"/>
    <lineage>
        <taxon>Bacteria</taxon>
        <taxon>Bacillati</taxon>
        <taxon>Actinomycetota</taxon>
        <taxon>Actinomycetes</taxon>
        <taxon>Kitasatosporales</taxon>
        <taxon>Streptomycetaceae</taxon>
        <taxon>Streptomyces</taxon>
    </lineage>
</organism>
<dbReference type="InterPro" id="IPR010982">
    <property type="entry name" value="Lambda_DNA-bd_dom_sf"/>
</dbReference>
<sequence>MSDATPTLMRRRLGAILRTMRVRAGLNLVDSAKLLGLSGAPTLSKIENGKQRPELDRFFEVYGVEDAVQIAEVRRIARFAEAGRRKNLFAQYGDAIRAPFADFIELEEVAHHADTYAALVIPGLLQTVNYAHAVIEGSSMWSTAREVRTFTELRMKRQTVLTYRQGEAGSAAPLSMWCVLDEACLRRQVGGPAVLRGQLEHLLDKSELPNVDLQVLPFAAGVHTGIDGAYTVFRFDAGEPIVALEPLTTSIYLEEDSHVGRYESALGRLRERALAPDSSRDFIKRILKETQ</sequence>
<protein>
    <submittedName>
        <fullName evidence="2">Helix-turn-helix transcriptional regulator</fullName>
    </submittedName>
</protein>
<name>A0ABN0YKY0_9ACTN</name>
<dbReference type="Gene3D" id="1.10.260.40">
    <property type="entry name" value="lambda repressor-like DNA-binding domains"/>
    <property type="match status" value="1"/>
</dbReference>
<dbReference type="Proteomes" id="UP001500879">
    <property type="component" value="Unassembled WGS sequence"/>
</dbReference>